<dbReference type="Proteomes" id="UP000315349">
    <property type="component" value="Chromosome"/>
</dbReference>
<dbReference type="InterPro" id="IPR013702">
    <property type="entry name" value="FIST_domain_N"/>
</dbReference>
<dbReference type="InterPro" id="IPR019494">
    <property type="entry name" value="FIST_C"/>
</dbReference>
<name>A0A518GNY5_9PLAN</name>
<gene>
    <name evidence="8" type="ORF">Spb1_20990</name>
</gene>
<dbReference type="KEGG" id="peh:Spb1_20990"/>
<evidence type="ECO:0000256" key="2">
    <source>
        <dbReference type="ARBA" id="ARBA00022475"/>
    </source>
</evidence>
<organism evidence="8 9">
    <name type="scientific">Planctopirus ephydatiae</name>
    <dbReference type="NCBI Taxonomy" id="2528019"/>
    <lineage>
        <taxon>Bacteria</taxon>
        <taxon>Pseudomonadati</taxon>
        <taxon>Planctomycetota</taxon>
        <taxon>Planctomycetia</taxon>
        <taxon>Planctomycetales</taxon>
        <taxon>Planctomycetaceae</taxon>
        <taxon>Planctopirus</taxon>
    </lineage>
</organism>
<protein>
    <submittedName>
        <fullName evidence="8">FIST N domain protein</fullName>
    </submittedName>
</protein>
<keyword evidence="9" id="KW-1185">Reference proteome</keyword>
<evidence type="ECO:0000256" key="4">
    <source>
        <dbReference type="ARBA" id="ARBA00022989"/>
    </source>
</evidence>
<feature type="domain" description="FIST" evidence="6">
    <location>
        <begin position="37"/>
        <end position="237"/>
    </location>
</feature>
<dbReference type="InterPro" id="IPR016741">
    <property type="entry name" value="UCP018953"/>
</dbReference>
<sequence>MIAFMNRYAAAWTTEVSLVRAMEQVAIEIQSQLEGRHPDLLLVFCSHHYADAWQNLSAGLVSTTGAKVLLGCSGESIVATGREIENGPALSVWAASWDGVGMIPFQATFERTPDGIVTTGLPQGVNGLLQGNACCAIVLADPYSSLTDLITDHLSEDLPNLPVIGGMASGGGPGENRLFYAHEGIEPRVFEEGAIGVILSGNLTFTPVVSQGCKPVGTTYVVTKADRNFIVELGGESPLARLEQLYADLSATDQRLIENGLHLGLAMTEYRDQFRRGDFLIANVIGADRNTGVLAIGGKARVGQTVQFHLRDHVTASEDLVEMLQSARSSHPTPQAALLFTCNGRGTRLFSAPHHDAQKLEEFLGPIPVAGFFAQGELGQVGTKNFLHGFTASIGLFG</sequence>
<evidence type="ECO:0000256" key="5">
    <source>
        <dbReference type="ARBA" id="ARBA00023136"/>
    </source>
</evidence>
<keyword evidence="3" id="KW-0812">Transmembrane</keyword>
<evidence type="ECO:0000313" key="9">
    <source>
        <dbReference type="Proteomes" id="UP000315349"/>
    </source>
</evidence>
<dbReference type="PANTHER" id="PTHR14939">
    <property type="entry name" value="F-BOX ONLY PROTEIN 22"/>
    <property type="match status" value="1"/>
</dbReference>
<reference evidence="8 9" key="1">
    <citation type="submission" date="2019-02" db="EMBL/GenBank/DDBJ databases">
        <title>Deep-cultivation of Planctomycetes and their phenomic and genomic characterization uncovers novel biology.</title>
        <authorList>
            <person name="Wiegand S."/>
            <person name="Jogler M."/>
            <person name="Boedeker C."/>
            <person name="Pinto D."/>
            <person name="Vollmers J."/>
            <person name="Rivas-Marin E."/>
            <person name="Kohn T."/>
            <person name="Peeters S.H."/>
            <person name="Heuer A."/>
            <person name="Rast P."/>
            <person name="Oberbeckmann S."/>
            <person name="Bunk B."/>
            <person name="Jeske O."/>
            <person name="Meyerdierks A."/>
            <person name="Storesund J.E."/>
            <person name="Kallscheuer N."/>
            <person name="Luecker S."/>
            <person name="Lage O.M."/>
            <person name="Pohl T."/>
            <person name="Merkel B.J."/>
            <person name="Hornburger P."/>
            <person name="Mueller R.-W."/>
            <person name="Bruemmer F."/>
            <person name="Labrenz M."/>
            <person name="Spormann A.M."/>
            <person name="Op den Camp H."/>
            <person name="Overmann J."/>
            <person name="Amann R."/>
            <person name="Jetten M.S.M."/>
            <person name="Mascher T."/>
            <person name="Medema M.H."/>
            <person name="Devos D.P."/>
            <person name="Kaster A.-K."/>
            <person name="Ovreas L."/>
            <person name="Rohde M."/>
            <person name="Galperin M.Y."/>
            <person name="Jogler C."/>
        </authorList>
    </citation>
    <scope>NUCLEOTIDE SEQUENCE [LARGE SCALE GENOMIC DNA]</scope>
    <source>
        <strain evidence="8 9">Spb1</strain>
    </source>
</reference>
<dbReference type="PIRSF" id="PIRSF018953">
    <property type="entry name" value="UCP018953"/>
    <property type="match status" value="1"/>
</dbReference>
<evidence type="ECO:0000259" key="7">
    <source>
        <dbReference type="SMART" id="SM01204"/>
    </source>
</evidence>
<accession>A0A518GNY5</accession>
<dbReference type="SMART" id="SM00897">
    <property type="entry name" value="FIST"/>
    <property type="match status" value="1"/>
</dbReference>
<keyword evidence="2" id="KW-1003">Cell membrane</keyword>
<dbReference type="Pfam" id="PF10442">
    <property type="entry name" value="FIST_C"/>
    <property type="match status" value="1"/>
</dbReference>
<dbReference type="Pfam" id="PF08495">
    <property type="entry name" value="FIST"/>
    <property type="match status" value="1"/>
</dbReference>
<dbReference type="EMBL" id="CP036299">
    <property type="protein sequence ID" value="QDV30171.1"/>
    <property type="molecule type" value="Genomic_DNA"/>
</dbReference>
<proteinExistence type="predicted"/>
<evidence type="ECO:0000259" key="6">
    <source>
        <dbReference type="SMART" id="SM00897"/>
    </source>
</evidence>
<evidence type="ECO:0000256" key="3">
    <source>
        <dbReference type="ARBA" id="ARBA00022692"/>
    </source>
</evidence>
<evidence type="ECO:0000256" key="1">
    <source>
        <dbReference type="ARBA" id="ARBA00004651"/>
    </source>
</evidence>
<dbReference type="AlphaFoldDB" id="A0A518GNY5"/>
<dbReference type="OrthoDB" id="9770435at2"/>
<keyword evidence="4" id="KW-1133">Transmembrane helix</keyword>
<comment type="subcellular location">
    <subcellularLocation>
        <location evidence="1">Cell membrane</location>
        <topology evidence="1">Multi-pass membrane protein</topology>
    </subcellularLocation>
</comment>
<feature type="domain" description="FIST C-domain" evidence="7">
    <location>
        <begin position="238"/>
        <end position="381"/>
    </location>
</feature>
<keyword evidence="5" id="KW-0472">Membrane</keyword>
<dbReference type="GO" id="GO:0005886">
    <property type="term" value="C:plasma membrane"/>
    <property type="evidence" value="ECO:0007669"/>
    <property type="project" value="UniProtKB-SubCell"/>
</dbReference>
<dbReference type="SMART" id="SM01204">
    <property type="entry name" value="FIST_C"/>
    <property type="match status" value="1"/>
</dbReference>
<dbReference type="PANTHER" id="PTHR14939:SF5">
    <property type="entry name" value="F-BOX ONLY PROTEIN 22"/>
    <property type="match status" value="1"/>
</dbReference>
<evidence type="ECO:0000313" key="8">
    <source>
        <dbReference type="EMBL" id="QDV30171.1"/>
    </source>
</evidence>